<sequence>MQTSYSIEVNIKTIKGYVAFCHYQLEGIGKDAEKIFACMKGSAVDVWGHAPFQLNLISHNGEKAITLASQYCTLADLQENSHYISLEVFKILNLE</sequence>
<dbReference type="EMBL" id="SDHZ01000005">
    <property type="protein sequence ID" value="RXK80814.1"/>
    <property type="molecule type" value="Genomic_DNA"/>
</dbReference>
<dbReference type="AlphaFoldDB" id="A0A4Q1D0R4"/>
<accession>A0A4Q1D0R4</accession>
<proteinExistence type="predicted"/>
<evidence type="ECO:0000313" key="2">
    <source>
        <dbReference type="Proteomes" id="UP000290545"/>
    </source>
</evidence>
<protein>
    <submittedName>
        <fullName evidence="1">Uncharacterized protein</fullName>
    </submittedName>
</protein>
<dbReference type="RefSeq" id="WP_129005885.1">
    <property type="nucleotide sequence ID" value="NZ_SDHZ01000005.1"/>
</dbReference>
<dbReference type="Proteomes" id="UP000290545">
    <property type="component" value="Unassembled WGS sequence"/>
</dbReference>
<dbReference type="OrthoDB" id="676292at2"/>
<organism evidence="1 2">
    <name type="scientific">Filimonas effusa</name>
    <dbReference type="NCBI Taxonomy" id="2508721"/>
    <lineage>
        <taxon>Bacteria</taxon>
        <taxon>Pseudomonadati</taxon>
        <taxon>Bacteroidota</taxon>
        <taxon>Chitinophagia</taxon>
        <taxon>Chitinophagales</taxon>
        <taxon>Chitinophagaceae</taxon>
        <taxon>Filimonas</taxon>
    </lineage>
</organism>
<reference evidence="1 2" key="1">
    <citation type="submission" date="2019-01" db="EMBL/GenBank/DDBJ databases">
        <title>Filimonas sp. strain TTM-71.</title>
        <authorList>
            <person name="Chen W.-M."/>
        </authorList>
    </citation>
    <scope>NUCLEOTIDE SEQUENCE [LARGE SCALE GENOMIC DNA]</scope>
    <source>
        <strain evidence="1 2">TTM-71</strain>
    </source>
</reference>
<evidence type="ECO:0000313" key="1">
    <source>
        <dbReference type="EMBL" id="RXK80814.1"/>
    </source>
</evidence>
<comment type="caution">
    <text evidence="1">The sequence shown here is derived from an EMBL/GenBank/DDBJ whole genome shotgun (WGS) entry which is preliminary data.</text>
</comment>
<name>A0A4Q1D0R4_9BACT</name>
<gene>
    <name evidence="1" type="ORF">ESB13_21895</name>
</gene>
<keyword evidence="2" id="KW-1185">Reference proteome</keyword>